<sequence>MLSSHPAGLPPPVSPFRPNLDALKLDISDDEDGLGVEPQMDKLLANSNVASPALGTSDLGTPPDNPDDSPRRLAQSANTLHPSLPPLTTNRQFLRTSSQPASMFGISPTSEQYSPDGAAPPRTGSLKRTLMPSTSRIAPPRPISDATPLNTRKPLLSISAHAGKFLSRPGNGRISPPRRVLVKDQPADEPETEDEEQGQQQVPYPIAPRMTDRNHVLRPKTTPEHPGRSLGRSMSSPDGGFRQFPISPIPVSPIDSPIAESNPLTPTEQPHPLAASSVAAKTSTSSLASTASSLRGGVKARIQDWKSSLGSWSKGSRSRPPIPGRQSTESMQPKPSLDSLRESLRQSFDRPSLDTVRPGLEPVLPPGLPDSQPDHAQPDDDRAYAGRGYEPPQPRSMSSAGWNERPGTSSGYYAQPQVKSVQNHHEHVRRTSDTLRPSPLDTPPSNKSPLSSLRHKRSPTAPSPPTSTIIAREKENRGGQAWQERERERSDPIDYGRDDGKMLERERERLREVENRNRADSRGDRDSRGEGDRMDREGRPASSLGLPPGTVPREGALPAKRDRFVCNKQEYTVVDCIGRGGSSKVYKVISPTNKIYALKRVRLDSKVDEETMRGYVNEMQLLKRLDGNERIIKLIDSQAVGRGGRYLMMVMELGEIDLAKLLAEKHGTRLQPHWIAIYWQQMLEAVQTIHEEKIVHSDLKPANFVLVKGSLKLIDFGIAKAIANDTTNIQREHQVGTLNYMSPESIEETQTANGRRLKVRSGFGYLSFVRRDCLARERGLLVAVAFSVVPHVPTPGSFSSTPRWICLVGAVLLHPYIPFHSRGSLPCCHHIHFIFYPIQPSRCVYLSSEPLYPQLGRASDVWSLGCILYQMIYGRPPFYSITGAVPKLRAISDPNHIIDYPAESIPSTPATDKEGPRQLIEWATPVPLDVIDTLKGCLTRDPKQRKMIPELLEDPWLRSWTHTTAPQPEAPRLRDNEAIVTEAWLKQIIEHASKEAIENGALDEEAVQQMAQNLLPALRLANTKHPAYSKFC</sequence>
<keyword evidence="5 6" id="KW-0067">ATP-binding</keyword>
<feature type="compositionally biased region" description="Basic and acidic residues" evidence="7">
    <location>
        <begin position="339"/>
        <end position="352"/>
    </location>
</feature>
<reference evidence="9" key="1">
    <citation type="submission" date="2021-01" db="EMBL/GenBank/DDBJ databases">
        <authorList>
            <person name="Kaushik A."/>
        </authorList>
    </citation>
    <scope>NUCLEOTIDE SEQUENCE</scope>
    <source>
        <strain evidence="9">Type strain: AG8-Rh-89/</strain>
    </source>
</reference>
<feature type="compositionally biased region" description="Low complexity" evidence="7">
    <location>
        <begin position="273"/>
        <end position="294"/>
    </location>
</feature>
<organism evidence="9 10">
    <name type="scientific">Rhizoctonia solani</name>
    <dbReference type="NCBI Taxonomy" id="456999"/>
    <lineage>
        <taxon>Eukaryota</taxon>
        <taxon>Fungi</taxon>
        <taxon>Dikarya</taxon>
        <taxon>Basidiomycota</taxon>
        <taxon>Agaricomycotina</taxon>
        <taxon>Agaricomycetes</taxon>
        <taxon>Cantharellales</taxon>
        <taxon>Ceratobasidiaceae</taxon>
        <taxon>Rhizoctonia</taxon>
    </lineage>
</organism>
<keyword evidence="1" id="KW-0723">Serine/threonine-protein kinase</keyword>
<keyword evidence="4" id="KW-0418">Kinase</keyword>
<dbReference type="GO" id="GO:0004712">
    <property type="term" value="F:protein serine/threonine/tyrosine kinase activity"/>
    <property type="evidence" value="ECO:0007669"/>
    <property type="project" value="TreeGrafter"/>
</dbReference>
<feature type="region of interest" description="Disordered" evidence="7">
    <location>
        <begin position="44"/>
        <end position="150"/>
    </location>
</feature>
<dbReference type="GO" id="GO:0000776">
    <property type="term" value="C:kinetochore"/>
    <property type="evidence" value="ECO:0007669"/>
    <property type="project" value="TreeGrafter"/>
</dbReference>
<dbReference type="PROSITE" id="PS00108">
    <property type="entry name" value="PROTEIN_KINASE_ST"/>
    <property type="match status" value="1"/>
</dbReference>
<dbReference type="InterPro" id="IPR008271">
    <property type="entry name" value="Ser/Thr_kinase_AS"/>
</dbReference>
<gene>
    <name evidence="9" type="ORF">RDB_LOCUS55454</name>
</gene>
<evidence type="ECO:0000256" key="1">
    <source>
        <dbReference type="ARBA" id="ARBA00022527"/>
    </source>
</evidence>
<evidence type="ECO:0000256" key="3">
    <source>
        <dbReference type="ARBA" id="ARBA00022741"/>
    </source>
</evidence>
<feature type="compositionally biased region" description="Low complexity" evidence="7">
    <location>
        <begin position="305"/>
        <end position="319"/>
    </location>
</feature>
<evidence type="ECO:0000259" key="8">
    <source>
        <dbReference type="PROSITE" id="PS50011"/>
    </source>
</evidence>
<dbReference type="InterPro" id="IPR017441">
    <property type="entry name" value="Protein_kinase_ATP_BS"/>
</dbReference>
<feature type="compositionally biased region" description="Basic and acidic residues" evidence="7">
    <location>
        <begin position="210"/>
        <end position="227"/>
    </location>
</feature>
<evidence type="ECO:0000256" key="6">
    <source>
        <dbReference type="PROSITE-ProRule" id="PRU10141"/>
    </source>
</evidence>
<dbReference type="FunFam" id="3.30.200.20:FF:000131">
    <property type="entry name" value="Dual specificity protein kinase TTK"/>
    <property type="match status" value="1"/>
</dbReference>
<dbReference type="GO" id="GO:0007094">
    <property type="term" value="P:mitotic spindle assembly checkpoint signaling"/>
    <property type="evidence" value="ECO:0007669"/>
    <property type="project" value="TreeGrafter"/>
</dbReference>
<dbReference type="GO" id="GO:0034501">
    <property type="term" value="P:protein localization to kinetochore"/>
    <property type="evidence" value="ECO:0007669"/>
    <property type="project" value="TreeGrafter"/>
</dbReference>
<dbReference type="GO" id="GO:0005524">
    <property type="term" value="F:ATP binding"/>
    <property type="evidence" value="ECO:0007669"/>
    <property type="project" value="UniProtKB-UniRule"/>
</dbReference>
<feature type="compositionally biased region" description="Acidic residues" evidence="7">
    <location>
        <begin position="187"/>
        <end position="197"/>
    </location>
</feature>
<feature type="compositionally biased region" description="Basic and acidic residues" evidence="7">
    <location>
        <begin position="372"/>
        <end position="384"/>
    </location>
</feature>
<dbReference type="CDD" id="cd14131">
    <property type="entry name" value="PKc_Mps1"/>
    <property type="match status" value="1"/>
</dbReference>
<proteinExistence type="predicted"/>
<dbReference type="AlphaFoldDB" id="A0A8H3BV06"/>
<dbReference type="GO" id="GO:0098813">
    <property type="term" value="P:nuclear chromosome segregation"/>
    <property type="evidence" value="ECO:0007669"/>
    <property type="project" value="UniProtKB-ARBA"/>
</dbReference>
<dbReference type="SUPFAM" id="SSF56112">
    <property type="entry name" value="Protein kinase-like (PK-like)"/>
    <property type="match status" value="2"/>
</dbReference>
<dbReference type="Pfam" id="PF00069">
    <property type="entry name" value="Pkinase"/>
    <property type="match status" value="2"/>
</dbReference>
<feature type="compositionally biased region" description="Polar residues" evidence="7">
    <location>
        <begin position="75"/>
        <end position="113"/>
    </location>
</feature>
<dbReference type="Proteomes" id="UP000663850">
    <property type="component" value="Unassembled WGS sequence"/>
</dbReference>
<dbReference type="GO" id="GO:0033316">
    <property type="term" value="P:meiotic spindle assembly checkpoint signaling"/>
    <property type="evidence" value="ECO:0007669"/>
    <property type="project" value="TreeGrafter"/>
</dbReference>
<dbReference type="InterPro" id="IPR000719">
    <property type="entry name" value="Prot_kinase_dom"/>
</dbReference>
<dbReference type="PANTHER" id="PTHR22974">
    <property type="entry name" value="MIXED LINEAGE PROTEIN KINASE"/>
    <property type="match status" value="1"/>
</dbReference>
<feature type="compositionally biased region" description="Polar residues" evidence="7">
    <location>
        <begin position="395"/>
        <end position="421"/>
    </location>
</feature>
<evidence type="ECO:0000256" key="7">
    <source>
        <dbReference type="SAM" id="MobiDB-lite"/>
    </source>
</evidence>
<protein>
    <recommendedName>
        <fullName evidence="8">Protein kinase domain-containing protein</fullName>
    </recommendedName>
</protein>
<dbReference type="PROSITE" id="PS00107">
    <property type="entry name" value="PROTEIN_KINASE_ATP"/>
    <property type="match status" value="1"/>
</dbReference>
<accession>A0A8H3BV06</accession>
<dbReference type="GO" id="GO:0005634">
    <property type="term" value="C:nucleus"/>
    <property type="evidence" value="ECO:0007669"/>
    <property type="project" value="TreeGrafter"/>
</dbReference>
<dbReference type="InterPro" id="IPR011009">
    <property type="entry name" value="Kinase-like_dom_sf"/>
</dbReference>
<evidence type="ECO:0000256" key="5">
    <source>
        <dbReference type="ARBA" id="ARBA00022840"/>
    </source>
</evidence>
<feature type="compositionally biased region" description="Basic and acidic residues" evidence="7">
    <location>
        <begin position="471"/>
        <end position="539"/>
    </location>
</feature>
<dbReference type="GO" id="GO:0004674">
    <property type="term" value="F:protein serine/threonine kinase activity"/>
    <property type="evidence" value="ECO:0007669"/>
    <property type="project" value="UniProtKB-KW"/>
</dbReference>
<feature type="region of interest" description="Disordered" evidence="7">
    <location>
        <begin position="162"/>
        <end position="557"/>
    </location>
</feature>
<dbReference type="PROSITE" id="PS50011">
    <property type="entry name" value="PROTEIN_KINASE_DOM"/>
    <property type="match status" value="1"/>
</dbReference>
<keyword evidence="3 6" id="KW-0547">Nucleotide-binding</keyword>
<evidence type="ECO:0000313" key="9">
    <source>
        <dbReference type="EMBL" id="CAE6464591.1"/>
    </source>
</evidence>
<evidence type="ECO:0000313" key="10">
    <source>
        <dbReference type="Proteomes" id="UP000663850"/>
    </source>
</evidence>
<evidence type="ECO:0000256" key="2">
    <source>
        <dbReference type="ARBA" id="ARBA00022679"/>
    </source>
</evidence>
<dbReference type="EMBL" id="CAJMWZ010002866">
    <property type="protein sequence ID" value="CAE6464591.1"/>
    <property type="molecule type" value="Genomic_DNA"/>
</dbReference>
<keyword evidence="2" id="KW-0808">Transferase</keyword>
<evidence type="ECO:0000256" key="4">
    <source>
        <dbReference type="ARBA" id="ARBA00022777"/>
    </source>
</evidence>
<feature type="binding site" evidence="6">
    <location>
        <position position="599"/>
    </location>
    <ligand>
        <name>ATP</name>
        <dbReference type="ChEBI" id="CHEBI:30616"/>
    </ligand>
</feature>
<comment type="caution">
    <text evidence="9">The sequence shown here is derived from an EMBL/GenBank/DDBJ whole genome shotgun (WGS) entry which is preliminary data.</text>
</comment>
<dbReference type="Gene3D" id="1.10.510.10">
    <property type="entry name" value="Transferase(Phosphotransferase) domain 1"/>
    <property type="match status" value="2"/>
</dbReference>
<dbReference type="InterPro" id="IPR027084">
    <property type="entry name" value="Mps1_cat"/>
</dbReference>
<name>A0A8H3BV06_9AGAM</name>
<dbReference type="Gene3D" id="3.30.200.20">
    <property type="entry name" value="Phosphorylase Kinase, domain 1"/>
    <property type="match status" value="1"/>
</dbReference>
<feature type="compositionally biased region" description="Basic and acidic residues" evidence="7">
    <location>
        <begin position="423"/>
        <end position="433"/>
    </location>
</feature>
<dbReference type="PANTHER" id="PTHR22974:SF21">
    <property type="entry name" value="DUAL SPECIFICITY PROTEIN KINASE TTK"/>
    <property type="match status" value="1"/>
</dbReference>
<dbReference type="SMART" id="SM00220">
    <property type="entry name" value="S_TKc"/>
    <property type="match status" value="1"/>
</dbReference>
<feature type="domain" description="Protein kinase" evidence="8">
    <location>
        <begin position="571"/>
        <end position="957"/>
    </location>
</feature>
<feature type="region of interest" description="Disordered" evidence="7">
    <location>
        <begin position="1"/>
        <end position="20"/>
    </location>
</feature>